<dbReference type="InterPro" id="IPR011335">
    <property type="entry name" value="Restrct_endonuc-II-like"/>
</dbReference>
<evidence type="ECO:0000259" key="4">
    <source>
        <dbReference type="SMART" id="SM00990"/>
    </source>
</evidence>
<dbReference type="RefSeq" id="WP_371755453.1">
    <property type="nucleotide sequence ID" value="NZ_JAYJLD010000033.1"/>
</dbReference>
<protein>
    <submittedName>
        <fullName evidence="5">VRR-NUC domain-containing protein</fullName>
    </submittedName>
</protein>
<evidence type="ECO:0000256" key="1">
    <source>
        <dbReference type="ARBA" id="ARBA00001946"/>
    </source>
</evidence>
<dbReference type="SMART" id="SM00990">
    <property type="entry name" value="VRR_NUC"/>
    <property type="match status" value="1"/>
</dbReference>
<comment type="cofactor">
    <cofactor evidence="1">
        <name>Mg(2+)</name>
        <dbReference type="ChEBI" id="CHEBI:18420"/>
    </cofactor>
</comment>
<dbReference type="SUPFAM" id="SSF52980">
    <property type="entry name" value="Restriction endonuclease-like"/>
    <property type="match status" value="1"/>
</dbReference>
<sequence length="111" mass="12206">MAERDIVNAIMRYLKSVPECFCWKEHGGMYGTAGLPDIICCIKGRFVAFEVKTPSGRLTKLQEATMRKIREAKGEAFKVTSVEDVKVILDALEVPSHDDSLGIFGQEIGGG</sequence>
<accession>A0ABU5ZLD4</accession>
<evidence type="ECO:0000256" key="3">
    <source>
        <dbReference type="ARBA" id="ARBA00022801"/>
    </source>
</evidence>
<feature type="domain" description="VRR-NUC" evidence="4">
    <location>
        <begin position="1"/>
        <end position="83"/>
    </location>
</feature>
<dbReference type="InterPro" id="IPR014883">
    <property type="entry name" value="VRR_NUC"/>
</dbReference>
<reference evidence="5" key="1">
    <citation type="submission" date="2023-12" db="EMBL/GenBank/DDBJ databases">
        <title>Fervidustalea candida gen. nov., sp. nov., a novel member of the family Paenibacillaceae isolated from a geothermal area.</title>
        <authorList>
            <person name="Li W.-J."/>
            <person name="Jiao J.-Y."/>
            <person name="Chen Y."/>
        </authorList>
    </citation>
    <scope>NUCLEOTIDE SEQUENCE</scope>
    <source>
        <strain evidence="5">SYSU GA230002</strain>
    </source>
</reference>
<dbReference type="Proteomes" id="UP001310386">
    <property type="component" value="Unassembled WGS sequence"/>
</dbReference>
<gene>
    <name evidence="5" type="ORF">VF724_16950</name>
</gene>
<evidence type="ECO:0000313" key="5">
    <source>
        <dbReference type="EMBL" id="MEB3103324.1"/>
    </source>
</evidence>
<evidence type="ECO:0000256" key="2">
    <source>
        <dbReference type="ARBA" id="ARBA00022722"/>
    </source>
</evidence>
<name>A0ABU5ZLD4_9BACL</name>
<keyword evidence="2" id="KW-0540">Nuclease</keyword>
<evidence type="ECO:0000313" key="6">
    <source>
        <dbReference type="Proteomes" id="UP001310386"/>
    </source>
</evidence>
<keyword evidence="3" id="KW-0378">Hydrolase</keyword>
<organism evidence="5 6">
    <name type="scientific">Ferviditalea candida</name>
    <dbReference type="NCBI Taxonomy" id="3108399"/>
    <lineage>
        <taxon>Bacteria</taxon>
        <taxon>Bacillati</taxon>
        <taxon>Bacillota</taxon>
        <taxon>Bacilli</taxon>
        <taxon>Bacillales</taxon>
        <taxon>Paenibacillaceae</taxon>
        <taxon>Ferviditalea</taxon>
    </lineage>
</organism>
<proteinExistence type="predicted"/>
<keyword evidence="6" id="KW-1185">Reference proteome</keyword>
<dbReference type="InterPro" id="IPR011856">
    <property type="entry name" value="tRNA_endonuc-like_dom_sf"/>
</dbReference>
<dbReference type="Gene3D" id="3.40.1350.10">
    <property type="match status" value="1"/>
</dbReference>
<comment type="caution">
    <text evidence="5">The sequence shown here is derived from an EMBL/GenBank/DDBJ whole genome shotgun (WGS) entry which is preliminary data.</text>
</comment>
<dbReference type="EMBL" id="JAYJLD010000033">
    <property type="protein sequence ID" value="MEB3103324.1"/>
    <property type="molecule type" value="Genomic_DNA"/>
</dbReference>